<protein>
    <submittedName>
        <fullName evidence="1">Uncharacterized protein</fullName>
    </submittedName>
</protein>
<dbReference type="AlphaFoldDB" id="A0A8X6T9K6"/>
<proteinExistence type="predicted"/>
<accession>A0A8X6T9K6</accession>
<dbReference type="Proteomes" id="UP000887013">
    <property type="component" value="Unassembled WGS sequence"/>
</dbReference>
<dbReference type="EMBL" id="BMAW01099623">
    <property type="protein sequence ID" value="GFS90935.1"/>
    <property type="molecule type" value="Genomic_DNA"/>
</dbReference>
<evidence type="ECO:0000313" key="2">
    <source>
        <dbReference type="Proteomes" id="UP000887013"/>
    </source>
</evidence>
<organism evidence="1 2">
    <name type="scientific">Nephila pilipes</name>
    <name type="common">Giant wood spider</name>
    <name type="synonym">Nephila maculata</name>
    <dbReference type="NCBI Taxonomy" id="299642"/>
    <lineage>
        <taxon>Eukaryota</taxon>
        <taxon>Metazoa</taxon>
        <taxon>Ecdysozoa</taxon>
        <taxon>Arthropoda</taxon>
        <taxon>Chelicerata</taxon>
        <taxon>Arachnida</taxon>
        <taxon>Araneae</taxon>
        <taxon>Araneomorphae</taxon>
        <taxon>Entelegynae</taxon>
        <taxon>Araneoidea</taxon>
        <taxon>Nephilidae</taxon>
        <taxon>Nephila</taxon>
    </lineage>
</organism>
<sequence>MRSVFLAYGTCKGQSSCFWRILPCAVRFKARTPGCNESLQVRQNSPAVSYIFTDKSCGVATNTDKGRELLWPRLSHGSTKDTPYTSHRPGEKQKVIHPQNDLNNKTFVIKMEKTTSYSSGWFVMGL</sequence>
<comment type="caution">
    <text evidence="1">The sequence shown here is derived from an EMBL/GenBank/DDBJ whole genome shotgun (WGS) entry which is preliminary data.</text>
</comment>
<reference evidence="1" key="1">
    <citation type="submission" date="2020-08" db="EMBL/GenBank/DDBJ databases">
        <title>Multicomponent nature underlies the extraordinary mechanical properties of spider dragline silk.</title>
        <authorList>
            <person name="Kono N."/>
            <person name="Nakamura H."/>
            <person name="Mori M."/>
            <person name="Yoshida Y."/>
            <person name="Ohtoshi R."/>
            <person name="Malay A.D."/>
            <person name="Moran D.A.P."/>
            <person name="Tomita M."/>
            <person name="Numata K."/>
            <person name="Arakawa K."/>
        </authorList>
    </citation>
    <scope>NUCLEOTIDE SEQUENCE</scope>
</reference>
<evidence type="ECO:0000313" key="1">
    <source>
        <dbReference type="EMBL" id="GFS90935.1"/>
    </source>
</evidence>
<keyword evidence="2" id="KW-1185">Reference proteome</keyword>
<gene>
    <name evidence="1" type="ORF">NPIL_617511</name>
</gene>
<name>A0A8X6T9K6_NEPPI</name>